<evidence type="ECO:0000256" key="6">
    <source>
        <dbReference type="ARBA" id="ARBA00022989"/>
    </source>
</evidence>
<evidence type="ECO:0000256" key="4">
    <source>
        <dbReference type="ARBA" id="ARBA00022692"/>
    </source>
</evidence>
<reference evidence="12" key="1">
    <citation type="journal article" date="2021" name="Front. Plant Sci.">
        <title>Chromosome-Scale Genome Assembly for Chinese Sour Jujube and Insights Into Its Genome Evolution and Domestication Signature.</title>
        <authorList>
            <person name="Shen L.-Y."/>
            <person name="Luo H."/>
            <person name="Wang X.-L."/>
            <person name="Wang X.-M."/>
            <person name="Qiu X.-J."/>
            <person name="Liu H."/>
            <person name="Zhou S.-S."/>
            <person name="Jia K.-H."/>
            <person name="Nie S."/>
            <person name="Bao Y.-T."/>
            <person name="Zhang R.-G."/>
            <person name="Yun Q.-Z."/>
            <person name="Chai Y.-H."/>
            <person name="Lu J.-Y."/>
            <person name="Li Y."/>
            <person name="Zhao S.-W."/>
            <person name="Mao J.-F."/>
            <person name="Jia S.-G."/>
            <person name="Mao Y.-M."/>
        </authorList>
    </citation>
    <scope>NUCLEOTIDE SEQUENCE</scope>
    <source>
        <strain evidence="12">AT0</strain>
        <tissue evidence="12">Leaf</tissue>
    </source>
</reference>
<dbReference type="Proteomes" id="UP000813462">
    <property type="component" value="Unassembled WGS sequence"/>
</dbReference>
<evidence type="ECO:0000256" key="7">
    <source>
        <dbReference type="ARBA" id="ARBA00023002"/>
    </source>
</evidence>
<dbReference type="Gene3D" id="1.10.630.10">
    <property type="entry name" value="Cytochrome P450"/>
    <property type="match status" value="2"/>
</dbReference>
<comment type="subcellular location">
    <subcellularLocation>
        <location evidence="1">Membrane</location>
        <topology evidence="1">Single-pass membrane protein</topology>
    </subcellularLocation>
</comment>
<evidence type="ECO:0000256" key="1">
    <source>
        <dbReference type="ARBA" id="ARBA00004167"/>
    </source>
</evidence>
<name>A0A978VBP4_ZIZJJ</name>
<dbReference type="PRINTS" id="PR00463">
    <property type="entry name" value="EP450I"/>
</dbReference>
<dbReference type="InterPro" id="IPR017972">
    <property type="entry name" value="Cyt_P450_CS"/>
</dbReference>
<organism evidence="12 13">
    <name type="scientific">Ziziphus jujuba var. spinosa</name>
    <dbReference type="NCBI Taxonomy" id="714518"/>
    <lineage>
        <taxon>Eukaryota</taxon>
        <taxon>Viridiplantae</taxon>
        <taxon>Streptophyta</taxon>
        <taxon>Embryophyta</taxon>
        <taxon>Tracheophyta</taxon>
        <taxon>Spermatophyta</taxon>
        <taxon>Magnoliopsida</taxon>
        <taxon>eudicotyledons</taxon>
        <taxon>Gunneridae</taxon>
        <taxon>Pentapetalae</taxon>
        <taxon>rosids</taxon>
        <taxon>fabids</taxon>
        <taxon>Rosales</taxon>
        <taxon>Rhamnaceae</taxon>
        <taxon>Paliureae</taxon>
        <taxon>Ziziphus</taxon>
    </lineage>
</organism>
<proteinExistence type="inferred from homology"/>
<evidence type="ECO:0000256" key="5">
    <source>
        <dbReference type="ARBA" id="ARBA00022723"/>
    </source>
</evidence>
<keyword evidence="5 11" id="KW-0479">Metal-binding</keyword>
<dbReference type="InterPro" id="IPR036396">
    <property type="entry name" value="Cyt_P450_sf"/>
</dbReference>
<keyword evidence="9 11" id="KW-0503">Monooxygenase</keyword>
<keyword evidence="6" id="KW-1133">Transmembrane helix</keyword>
<dbReference type="EMBL" id="JAEACU010000006">
    <property type="protein sequence ID" value="KAH7525329.1"/>
    <property type="molecule type" value="Genomic_DNA"/>
</dbReference>
<dbReference type="InterPro" id="IPR001128">
    <property type="entry name" value="Cyt_P450"/>
</dbReference>
<evidence type="ECO:0000313" key="13">
    <source>
        <dbReference type="Proteomes" id="UP000813462"/>
    </source>
</evidence>
<dbReference type="InterPro" id="IPR050665">
    <property type="entry name" value="Cytochrome_P450_Monooxygen"/>
</dbReference>
<dbReference type="PRINTS" id="PR00385">
    <property type="entry name" value="P450"/>
</dbReference>
<keyword evidence="7 11" id="KW-0560">Oxidoreductase</keyword>
<dbReference type="AlphaFoldDB" id="A0A978VBP4"/>
<comment type="similarity">
    <text evidence="2 11">Belongs to the cytochrome P450 family.</text>
</comment>
<evidence type="ECO:0000256" key="8">
    <source>
        <dbReference type="ARBA" id="ARBA00023004"/>
    </source>
</evidence>
<dbReference type="InterPro" id="IPR002401">
    <property type="entry name" value="Cyt_P450_E_grp-I"/>
</dbReference>
<evidence type="ECO:0000256" key="3">
    <source>
        <dbReference type="ARBA" id="ARBA00022617"/>
    </source>
</evidence>
<evidence type="ECO:0000313" key="12">
    <source>
        <dbReference type="EMBL" id="KAH7525329.1"/>
    </source>
</evidence>
<evidence type="ECO:0000256" key="11">
    <source>
        <dbReference type="RuleBase" id="RU000461"/>
    </source>
</evidence>
<evidence type="ECO:0008006" key="14">
    <source>
        <dbReference type="Google" id="ProtNLM"/>
    </source>
</evidence>
<dbReference type="PANTHER" id="PTHR24282:SF260">
    <property type="entry name" value="CYTOCHROME P450 714C2-LIKE"/>
    <property type="match status" value="1"/>
</dbReference>
<protein>
    <recommendedName>
        <fullName evidence="14">Cytochrome P450 714C2-like</fullName>
    </recommendedName>
</protein>
<gene>
    <name evidence="12" type="ORF">FEM48_Zijuj06G0213200</name>
</gene>
<dbReference type="GO" id="GO:0005506">
    <property type="term" value="F:iron ion binding"/>
    <property type="evidence" value="ECO:0007669"/>
    <property type="project" value="InterPro"/>
</dbReference>
<accession>A0A978VBP4</accession>
<dbReference type="SUPFAM" id="SSF48264">
    <property type="entry name" value="Cytochrome P450"/>
    <property type="match status" value="1"/>
</dbReference>
<evidence type="ECO:0000256" key="10">
    <source>
        <dbReference type="ARBA" id="ARBA00023136"/>
    </source>
</evidence>
<dbReference type="GO" id="GO:0016020">
    <property type="term" value="C:membrane"/>
    <property type="evidence" value="ECO:0007669"/>
    <property type="project" value="UniProtKB-SubCell"/>
</dbReference>
<dbReference type="GO" id="GO:0004497">
    <property type="term" value="F:monooxygenase activity"/>
    <property type="evidence" value="ECO:0007669"/>
    <property type="project" value="UniProtKB-KW"/>
</dbReference>
<dbReference type="PANTHER" id="PTHR24282">
    <property type="entry name" value="CYTOCHROME P450 FAMILY MEMBER"/>
    <property type="match status" value="1"/>
</dbReference>
<comment type="caution">
    <text evidence="12">The sequence shown here is derived from an EMBL/GenBank/DDBJ whole genome shotgun (WGS) entry which is preliminary data.</text>
</comment>
<keyword evidence="3 11" id="KW-0349">Heme</keyword>
<keyword evidence="8 11" id="KW-0408">Iron</keyword>
<evidence type="ECO:0000256" key="2">
    <source>
        <dbReference type="ARBA" id="ARBA00010617"/>
    </source>
</evidence>
<dbReference type="GO" id="GO:0016705">
    <property type="term" value="F:oxidoreductase activity, acting on paired donors, with incorporation or reduction of molecular oxygen"/>
    <property type="evidence" value="ECO:0007669"/>
    <property type="project" value="InterPro"/>
</dbReference>
<sequence>MPTKTNREIWRLEKEIKSTILAVVKRRAEASYEKDLLQMIVDSASHYIDINSLSLGMTRDKFIVDNCKTIYLAGHETIATTASWSLMLLAANPEWQARARAEVLEIYRDGVPNADMLQSIKIVSYHGYSRDARLYPPAVYVVREALEDMKLKNILHAYVPFGVGNRICAGQHLAMMELKVILSLILSKFCFSLSSPAYQHCPTFSLVTEPRDGVTLHRRKLQL</sequence>
<dbReference type="GO" id="GO:0020037">
    <property type="term" value="F:heme binding"/>
    <property type="evidence" value="ECO:0007669"/>
    <property type="project" value="InterPro"/>
</dbReference>
<dbReference type="PROSITE" id="PS00086">
    <property type="entry name" value="CYTOCHROME_P450"/>
    <property type="match status" value="1"/>
</dbReference>
<dbReference type="Pfam" id="PF00067">
    <property type="entry name" value="p450"/>
    <property type="match status" value="2"/>
</dbReference>
<evidence type="ECO:0000256" key="9">
    <source>
        <dbReference type="ARBA" id="ARBA00023033"/>
    </source>
</evidence>
<keyword evidence="4" id="KW-0812">Transmembrane</keyword>
<keyword evidence="10" id="KW-0472">Membrane</keyword>